<dbReference type="GO" id="GO:0003676">
    <property type="term" value="F:nucleic acid binding"/>
    <property type="evidence" value="ECO:0007669"/>
    <property type="project" value="InterPro"/>
</dbReference>
<proteinExistence type="predicted"/>
<keyword evidence="1" id="KW-0863">Zinc-finger</keyword>
<sequence>MVEINRAKLVNKNGNWVLEKISSVSTKKIESGNSIFAVRKTASYTLAFDITNLYFIDSSFPMVNHRKINLKGMQFTEILIGGYEDLGANGGNFRPTENLIEVYFDTEELMEEAKSRTYEYENILFKPQETYNPEDQMMKIKIQPLPVSAKYGKGKEMEALLAKGFGQYGKVVSVKHHKLSPGSKFYSNRATVIIIPNDELIEGIEIIPSGIDFGGITSYIDSGPALKKCLKCKKIGHLRQNCENNQKGRGQSDGDQWIQKLSSEFQNLSIDKSNKNANKNSVYDKQ</sequence>
<accession>A0A137P2C8</accession>
<keyword evidence="4" id="KW-1185">Reference proteome</keyword>
<dbReference type="InterPro" id="IPR001878">
    <property type="entry name" value="Znf_CCHC"/>
</dbReference>
<protein>
    <recommendedName>
        <fullName evidence="2">CCHC-type domain-containing protein</fullName>
    </recommendedName>
</protein>
<dbReference type="Proteomes" id="UP000070444">
    <property type="component" value="Unassembled WGS sequence"/>
</dbReference>
<evidence type="ECO:0000313" key="3">
    <source>
        <dbReference type="EMBL" id="KXN69172.1"/>
    </source>
</evidence>
<evidence type="ECO:0000313" key="4">
    <source>
        <dbReference type="Proteomes" id="UP000070444"/>
    </source>
</evidence>
<dbReference type="EMBL" id="KQ964545">
    <property type="protein sequence ID" value="KXN69172.1"/>
    <property type="molecule type" value="Genomic_DNA"/>
</dbReference>
<dbReference type="AlphaFoldDB" id="A0A137P2C8"/>
<feature type="domain" description="CCHC-type" evidence="2">
    <location>
        <begin position="228"/>
        <end position="244"/>
    </location>
</feature>
<gene>
    <name evidence="3" type="ORF">CONCODRAFT_79458</name>
</gene>
<name>A0A137P2C8_CONC2</name>
<reference evidence="3 4" key="1">
    <citation type="journal article" date="2015" name="Genome Biol. Evol.">
        <title>Phylogenomic analyses indicate that early fungi evolved digesting cell walls of algal ancestors of land plants.</title>
        <authorList>
            <person name="Chang Y."/>
            <person name="Wang S."/>
            <person name="Sekimoto S."/>
            <person name="Aerts A.L."/>
            <person name="Choi C."/>
            <person name="Clum A."/>
            <person name="LaButti K.M."/>
            <person name="Lindquist E.A."/>
            <person name="Yee Ngan C."/>
            <person name="Ohm R.A."/>
            <person name="Salamov A.A."/>
            <person name="Grigoriev I.V."/>
            <person name="Spatafora J.W."/>
            <person name="Berbee M.L."/>
        </authorList>
    </citation>
    <scope>NUCLEOTIDE SEQUENCE [LARGE SCALE GENOMIC DNA]</scope>
    <source>
        <strain evidence="3 4">NRRL 28638</strain>
    </source>
</reference>
<keyword evidence="1" id="KW-0479">Metal-binding</keyword>
<evidence type="ECO:0000256" key="1">
    <source>
        <dbReference type="PROSITE-ProRule" id="PRU00047"/>
    </source>
</evidence>
<dbReference type="PROSITE" id="PS50158">
    <property type="entry name" value="ZF_CCHC"/>
    <property type="match status" value="1"/>
</dbReference>
<organism evidence="3 4">
    <name type="scientific">Conidiobolus coronatus (strain ATCC 28846 / CBS 209.66 / NRRL 28638)</name>
    <name type="common">Delacroixia coronata</name>
    <dbReference type="NCBI Taxonomy" id="796925"/>
    <lineage>
        <taxon>Eukaryota</taxon>
        <taxon>Fungi</taxon>
        <taxon>Fungi incertae sedis</taxon>
        <taxon>Zoopagomycota</taxon>
        <taxon>Entomophthoromycotina</taxon>
        <taxon>Entomophthoromycetes</taxon>
        <taxon>Entomophthorales</taxon>
        <taxon>Ancylistaceae</taxon>
        <taxon>Conidiobolus</taxon>
    </lineage>
</organism>
<evidence type="ECO:0000259" key="2">
    <source>
        <dbReference type="PROSITE" id="PS50158"/>
    </source>
</evidence>
<keyword evidence="1" id="KW-0862">Zinc</keyword>
<dbReference type="GO" id="GO:0008270">
    <property type="term" value="F:zinc ion binding"/>
    <property type="evidence" value="ECO:0007669"/>
    <property type="project" value="UniProtKB-KW"/>
</dbReference>